<name>A0A1F6A113_9BACT</name>
<comment type="caution">
    <text evidence="2">The sequence shown here is derived from an EMBL/GenBank/DDBJ whole genome shotgun (WGS) entry which is preliminary data.</text>
</comment>
<gene>
    <name evidence="2" type="ORF">A2721_00395</name>
</gene>
<dbReference type="Pfam" id="PF13612">
    <property type="entry name" value="DDE_Tnp_1_3"/>
    <property type="match status" value="1"/>
</dbReference>
<reference evidence="2 3" key="1">
    <citation type="journal article" date="2016" name="Nat. Commun.">
        <title>Thousands of microbial genomes shed light on interconnected biogeochemical processes in an aquifer system.</title>
        <authorList>
            <person name="Anantharaman K."/>
            <person name="Brown C.T."/>
            <person name="Hug L.A."/>
            <person name="Sharon I."/>
            <person name="Castelle C.J."/>
            <person name="Probst A.J."/>
            <person name="Thomas B.C."/>
            <person name="Singh A."/>
            <person name="Wilkins M.J."/>
            <person name="Karaoz U."/>
            <person name="Brodie E.L."/>
            <person name="Williams K.H."/>
            <person name="Hubbard S.S."/>
            <person name="Banfield J.F."/>
        </authorList>
    </citation>
    <scope>NUCLEOTIDE SEQUENCE [LARGE SCALE GENOMIC DNA]</scope>
</reference>
<evidence type="ECO:0000313" key="2">
    <source>
        <dbReference type="EMBL" id="OGG18391.1"/>
    </source>
</evidence>
<organism evidence="2 3">
    <name type="scientific">Candidatus Gottesmanbacteria bacterium RIFCSPHIGHO2_01_FULL_47_48</name>
    <dbReference type="NCBI Taxonomy" id="1798381"/>
    <lineage>
        <taxon>Bacteria</taxon>
        <taxon>Candidatus Gottesmaniibacteriota</taxon>
    </lineage>
</organism>
<feature type="domain" description="Transposase DDE" evidence="1">
    <location>
        <begin position="118"/>
        <end position="261"/>
    </location>
</feature>
<sequence>MTPALKVYQQKESEEEKLLHLFIFVDTMLKKCPFNKSHPGPKAELTDSELITLALWRFHLGFSDWKHAYLCFLTHYDREFPNFPSYKNFLAGIQRVTIKALWILGVLMAIARKDNALLKILDSSSLPVCKNTRTGSHKVMRQFASISKTSQGWFYGLKLHLVIDAASNLLSVRITTGQFDDRATVMSMLRGLIGKFVADAGYLSEVLKTNLFRMGKVFITAVRNSMKQLMTKEQHEDLKRRQLVEVVLSQIKDRMGMASTLPRSVTGMLSHYIYTLLAYQMFRFVPVNS</sequence>
<evidence type="ECO:0000313" key="3">
    <source>
        <dbReference type="Proteomes" id="UP000177871"/>
    </source>
</evidence>
<dbReference type="InterPro" id="IPR025668">
    <property type="entry name" value="Tnp_DDE_dom"/>
</dbReference>
<protein>
    <recommendedName>
        <fullName evidence="1">Transposase DDE domain-containing protein</fullName>
    </recommendedName>
</protein>
<dbReference type="NCBIfam" id="NF033520">
    <property type="entry name" value="transpos_IS982"/>
    <property type="match status" value="1"/>
</dbReference>
<proteinExistence type="predicted"/>
<dbReference type="Proteomes" id="UP000177871">
    <property type="component" value="Unassembled WGS sequence"/>
</dbReference>
<accession>A0A1F6A113</accession>
<dbReference type="EMBL" id="MFJK01000015">
    <property type="protein sequence ID" value="OGG18391.1"/>
    <property type="molecule type" value="Genomic_DNA"/>
</dbReference>
<dbReference type="AlphaFoldDB" id="A0A1F6A113"/>
<evidence type="ECO:0000259" key="1">
    <source>
        <dbReference type="Pfam" id="PF13612"/>
    </source>
</evidence>